<dbReference type="InterPro" id="IPR002641">
    <property type="entry name" value="PNPLA_dom"/>
</dbReference>
<feature type="short sequence motif" description="GXSXG" evidence="2">
    <location>
        <begin position="51"/>
        <end position="55"/>
    </location>
</feature>
<dbReference type="GO" id="GO:0016042">
    <property type="term" value="P:lipid catabolic process"/>
    <property type="evidence" value="ECO:0007669"/>
    <property type="project" value="UniProtKB-UniRule"/>
</dbReference>
<sequence>MKYSKIISFDGTSPSGGFGYVSAGLLAEIQTRISAIKPEVGVLDNVEAFVGNSAGSWNALYLASQKDPSAGLAGIVDFWTELNQALSKMVSVVGGVGALAGAGSLLQSKPLCGFFCDYFGSRTKLGDLPHPVMITAFQLDAPDATPRSWRARVFDSGDPDGNDAEELVADIAIRSSSPPVLEPIFQSITGKGPGYVDGGVFANNPSLVAYTQMLHRRKLGKTAFDDVLLLSCGNGEVPRYLAPRYRDGEASWGYSQWLLDLCKPLVAIDMMIEASMMLTSFQCEQIMGDDYHRLDPFLGDGVHSFAMNNALAKILAEPSTQLQLDATVAWMHESGWLEA</sequence>
<dbReference type="PANTHER" id="PTHR24138">
    <property type="entry name" value="INTRACELLLAR PHOSPHOLIPASE A FAMILY"/>
    <property type="match status" value="1"/>
</dbReference>
<proteinExistence type="predicted"/>
<dbReference type="PROSITE" id="PS51635">
    <property type="entry name" value="PNPLA"/>
    <property type="match status" value="1"/>
</dbReference>
<dbReference type="Proteomes" id="UP000238823">
    <property type="component" value="Unassembled WGS sequence"/>
</dbReference>
<evidence type="ECO:0000256" key="2">
    <source>
        <dbReference type="PROSITE-ProRule" id="PRU01161"/>
    </source>
</evidence>
<evidence type="ECO:0000313" key="4">
    <source>
        <dbReference type="EMBL" id="PRQ06475.1"/>
    </source>
</evidence>
<keyword evidence="2 4" id="KW-0378">Hydrolase</keyword>
<accession>A0A2S9YN22</accession>
<dbReference type="SUPFAM" id="SSF52151">
    <property type="entry name" value="FabD/lysophospholipase-like"/>
    <property type="match status" value="1"/>
</dbReference>
<keyword evidence="2" id="KW-0442">Lipid degradation</keyword>
<dbReference type="Gene3D" id="3.40.1090.10">
    <property type="entry name" value="Cytosolic phospholipase A2 catalytic domain"/>
    <property type="match status" value="1"/>
</dbReference>
<dbReference type="EC" id="3.1.1.-" evidence="4"/>
<reference evidence="4 5" key="1">
    <citation type="submission" date="2018-03" db="EMBL/GenBank/DDBJ databases">
        <title>Draft Genome Sequences of the Obligatory Marine Myxobacteria Enhygromyxa salina SWB007.</title>
        <authorList>
            <person name="Poehlein A."/>
            <person name="Moghaddam J.A."/>
            <person name="Harms H."/>
            <person name="Alanjari M."/>
            <person name="Koenig G.M."/>
            <person name="Daniel R."/>
            <person name="Schaeberle T.F."/>
        </authorList>
    </citation>
    <scope>NUCLEOTIDE SEQUENCE [LARGE SCALE GENOMIC DNA]</scope>
    <source>
        <strain evidence="4 5">SWB007</strain>
    </source>
</reference>
<feature type="active site" description="Nucleophile" evidence="2">
    <location>
        <position position="53"/>
    </location>
</feature>
<dbReference type="InterPro" id="IPR047156">
    <property type="entry name" value="Teg/CotR/CapV-like"/>
</dbReference>
<organism evidence="4 5">
    <name type="scientific">Enhygromyxa salina</name>
    <dbReference type="NCBI Taxonomy" id="215803"/>
    <lineage>
        <taxon>Bacteria</taxon>
        <taxon>Pseudomonadati</taxon>
        <taxon>Myxococcota</taxon>
        <taxon>Polyangia</taxon>
        <taxon>Nannocystales</taxon>
        <taxon>Nannocystaceae</taxon>
        <taxon>Enhygromyxa</taxon>
    </lineage>
</organism>
<dbReference type="Pfam" id="PF01734">
    <property type="entry name" value="Patatin"/>
    <property type="match status" value="1"/>
</dbReference>
<dbReference type="AlphaFoldDB" id="A0A2S9YN22"/>
<feature type="domain" description="PNPLA" evidence="3">
    <location>
        <begin position="10"/>
        <end position="210"/>
    </location>
</feature>
<dbReference type="InterPro" id="IPR016035">
    <property type="entry name" value="Acyl_Trfase/lysoPLipase"/>
</dbReference>
<dbReference type="EMBL" id="PVNL01000074">
    <property type="protein sequence ID" value="PRQ06475.1"/>
    <property type="molecule type" value="Genomic_DNA"/>
</dbReference>
<dbReference type="GO" id="GO:0016787">
    <property type="term" value="F:hydrolase activity"/>
    <property type="evidence" value="ECO:0007669"/>
    <property type="project" value="UniProtKB-UniRule"/>
</dbReference>
<name>A0A2S9YN22_9BACT</name>
<protein>
    <submittedName>
        <fullName evidence="4">Putative sporulation hydrolase CotR</fullName>
        <ecNumber evidence="4">3.1.1.-</ecNumber>
    </submittedName>
</protein>
<gene>
    <name evidence="4" type="primary">cotR</name>
    <name evidence="4" type="ORF">ENSA7_37940</name>
</gene>
<evidence type="ECO:0000256" key="1">
    <source>
        <dbReference type="ARBA" id="ARBA00023098"/>
    </source>
</evidence>
<comment type="caution">
    <text evidence="2">Lacks conserved residue(s) required for the propagation of feature annotation.</text>
</comment>
<feature type="active site" description="Proton acceptor" evidence="2">
    <location>
        <position position="197"/>
    </location>
</feature>
<comment type="caution">
    <text evidence="4">The sequence shown here is derived from an EMBL/GenBank/DDBJ whole genome shotgun (WGS) entry which is preliminary data.</text>
</comment>
<evidence type="ECO:0000313" key="5">
    <source>
        <dbReference type="Proteomes" id="UP000238823"/>
    </source>
</evidence>
<evidence type="ECO:0000259" key="3">
    <source>
        <dbReference type="PROSITE" id="PS51635"/>
    </source>
</evidence>
<feature type="short sequence motif" description="DGA/G" evidence="2">
    <location>
        <begin position="197"/>
        <end position="199"/>
    </location>
</feature>
<dbReference type="PANTHER" id="PTHR24138:SF10">
    <property type="entry name" value="PHOSPHOLIPASE A2"/>
    <property type="match status" value="1"/>
</dbReference>
<keyword evidence="1 2" id="KW-0443">Lipid metabolism</keyword>
<dbReference type="RefSeq" id="WP_181233899.1">
    <property type="nucleotide sequence ID" value="NZ_PVNL01000074.1"/>
</dbReference>